<evidence type="ECO:0000313" key="10">
    <source>
        <dbReference type="Proteomes" id="UP001304423"/>
    </source>
</evidence>
<feature type="transmembrane region" description="Helical" evidence="7">
    <location>
        <begin position="278"/>
        <end position="296"/>
    </location>
</feature>
<evidence type="ECO:0000256" key="7">
    <source>
        <dbReference type="SAM" id="Phobius"/>
    </source>
</evidence>
<feature type="domain" description="Major facilitator superfamily (MFS) profile" evidence="8">
    <location>
        <begin position="14"/>
        <end position="394"/>
    </location>
</feature>
<feature type="transmembrane region" description="Helical" evidence="7">
    <location>
        <begin position="105"/>
        <end position="123"/>
    </location>
</feature>
<keyword evidence="6 7" id="KW-0472">Membrane</keyword>
<dbReference type="SUPFAM" id="SSF103473">
    <property type="entry name" value="MFS general substrate transporter"/>
    <property type="match status" value="1"/>
</dbReference>
<sequence length="408" mass="44997">MKFLFTKNVLLHNKSWFLLSGTFLSVLSSFFIIPYYVVYLYQTLGMSVFQVSLLLMLRATLEKGLTLPAGMMADNIGAKKVALLGIALRIVGLILLAGAHTFTGLVASALINGVGLACGIIASKKAMLELIDSDMKAFASIGLAINMGVAFGPLFGYLMIGYDFAFLCYANAACLVVVAVIYLITLPNFHSYNADRERASPWQWLLMLRQANIRPLFLMQLCFFYFYTFLELVFPLYSSLNISLLASGMTFTINAITVVLSNLFIIRRVKTAAIELSYGFLVFSVAFVLIAISSLIDFPLQLVFYAIGIFFFSIAEVFFTVMIDAQAIANSPANANGTIMGILGLFSMTGVGLGYTLNGILFDYFHSHDIVPWFWGLFIMISGLFFVIALAVSRVCKGNAARDNRFRS</sequence>
<evidence type="ECO:0000256" key="5">
    <source>
        <dbReference type="ARBA" id="ARBA00022989"/>
    </source>
</evidence>
<feature type="transmembrane region" description="Helical" evidence="7">
    <location>
        <begin position="216"/>
        <end position="238"/>
    </location>
</feature>
<gene>
    <name evidence="9" type="ORF">RXA29_20200</name>
</gene>
<dbReference type="InterPro" id="IPR011701">
    <property type="entry name" value="MFS"/>
</dbReference>
<dbReference type="InterPro" id="IPR020846">
    <property type="entry name" value="MFS_dom"/>
</dbReference>
<feature type="transmembrane region" description="Helical" evidence="7">
    <location>
        <begin position="81"/>
        <end position="99"/>
    </location>
</feature>
<dbReference type="Proteomes" id="UP001304423">
    <property type="component" value="Chromosome"/>
</dbReference>
<evidence type="ECO:0000256" key="6">
    <source>
        <dbReference type="ARBA" id="ARBA00023136"/>
    </source>
</evidence>
<organism evidence="9 10">
    <name type="scientific">Dickeya solani</name>
    <dbReference type="NCBI Taxonomy" id="1089444"/>
    <lineage>
        <taxon>Bacteria</taxon>
        <taxon>Pseudomonadati</taxon>
        <taxon>Pseudomonadota</taxon>
        <taxon>Gammaproteobacteria</taxon>
        <taxon>Enterobacterales</taxon>
        <taxon>Pectobacteriaceae</taxon>
        <taxon>Dickeya</taxon>
    </lineage>
</organism>
<evidence type="ECO:0000256" key="4">
    <source>
        <dbReference type="ARBA" id="ARBA00022692"/>
    </source>
</evidence>
<proteinExistence type="predicted"/>
<comment type="subcellular location">
    <subcellularLocation>
        <location evidence="1">Cell membrane</location>
        <topology evidence="1">Multi-pass membrane protein</topology>
    </subcellularLocation>
</comment>
<dbReference type="EMBL" id="CP136339">
    <property type="protein sequence ID" value="WOA52167.1"/>
    <property type="molecule type" value="Genomic_DNA"/>
</dbReference>
<evidence type="ECO:0000256" key="3">
    <source>
        <dbReference type="ARBA" id="ARBA00022475"/>
    </source>
</evidence>
<feature type="transmembrane region" description="Helical" evidence="7">
    <location>
        <begin position="335"/>
        <end position="361"/>
    </location>
</feature>
<evidence type="ECO:0000313" key="9">
    <source>
        <dbReference type="EMBL" id="WOA52167.1"/>
    </source>
</evidence>
<feature type="transmembrane region" description="Helical" evidence="7">
    <location>
        <begin position="135"/>
        <end position="158"/>
    </location>
</feature>
<keyword evidence="3" id="KW-1003">Cell membrane</keyword>
<dbReference type="AlphaFoldDB" id="A0AAX4EYN0"/>
<evidence type="ECO:0000256" key="2">
    <source>
        <dbReference type="ARBA" id="ARBA00022448"/>
    </source>
</evidence>
<dbReference type="PROSITE" id="PS50850">
    <property type="entry name" value="MFS"/>
    <property type="match status" value="1"/>
</dbReference>
<reference evidence="9" key="1">
    <citation type="submission" date="2023-10" db="EMBL/GenBank/DDBJ databases">
        <title>Clonality and diversity in the soft rot Dickeya solani phytopathogen.</title>
        <authorList>
            <person name="Pedron J."/>
            <person name="Van Gijsegem F."/>
            <person name="Portier P."/>
            <person name="Taghouti G."/>
        </authorList>
    </citation>
    <scope>NUCLEOTIDE SEQUENCE</scope>
    <source>
        <strain evidence="9">CFBP5647</strain>
    </source>
</reference>
<feature type="transmembrane region" description="Helical" evidence="7">
    <location>
        <begin position="373"/>
        <end position="392"/>
    </location>
</feature>
<feature type="transmembrane region" description="Helical" evidence="7">
    <location>
        <begin position="244"/>
        <end position="266"/>
    </location>
</feature>
<accession>A0AAX4EYN0</accession>
<dbReference type="GO" id="GO:0005886">
    <property type="term" value="C:plasma membrane"/>
    <property type="evidence" value="ECO:0007669"/>
    <property type="project" value="UniProtKB-SubCell"/>
</dbReference>
<keyword evidence="2" id="KW-0813">Transport</keyword>
<dbReference type="PANTHER" id="PTHR23517:SF2">
    <property type="entry name" value="MULTIDRUG RESISTANCE PROTEIN MDTH"/>
    <property type="match status" value="1"/>
</dbReference>
<dbReference type="Gene3D" id="1.20.1250.20">
    <property type="entry name" value="MFS general substrate transporter like domains"/>
    <property type="match status" value="1"/>
</dbReference>
<dbReference type="GO" id="GO:0022857">
    <property type="term" value="F:transmembrane transporter activity"/>
    <property type="evidence" value="ECO:0007669"/>
    <property type="project" value="InterPro"/>
</dbReference>
<dbReference type="Pfam" id="PF07690">
    <property type="entry name" value="MFS_1"/>
    <property type="match status" value="1"/>
</dbReference>
<protein>
    <submittedName>
        <fullName evidence="9">MFS transporter</fullName>
    </submittedName>
</protein>
<keyword evidence="5 7" id="KW-1133">Transmembrane helix</keyword>
<evidence type="ECO:0000256" key="1">
    <source>
        <dbReference type="ARBA" id="ARBA00004651"/>
    </source>
</evidence>
<dbReference type="InterPro" id="IPR036259">
    <property type="entry name" value="MFS_trans_sf"/>
</dbReference>
<dbReference type="PANTHER" id="PTHR23517">
    <property type="entry name" value="RESISTANCE PROTEIN MDTM, PUTATIVE-RELATED-RELATED"/>
    <property type="match status" value="1"/>
</dbReference>
<feature type="transmembrane region" description="Helical" evidence="7">
    <location>
        <begin position="302"/>
        <end position="323"/>
    </location>
</feature>
<feature type="transmembrane region" description="Helical" evidence="7">
    <location>
        <begin position="16"/>
        <end position="37"/>
    </location>
</feature>
<evidence type="ECO:0000259" key="8">
    <source>
        <dbReference type="PROSITE" id="PS50850"/>
    </source>
</evidence>
<name>A0AAX4EYN0_9GAMM</name>
<feature type="transmembrane region" description="Helical" evidence="7">
    <location>
        <begin position="164"/>
        <end position="186"/>
    </location>
</feature>
<keyword evidence="4 7" id="KW-0812">Transmembrane</keyword>
<dbReference type="RefSeq" id="WP_316392640.1">
    <property type="nucleotide sequence ID" value="NZ_CP136339.1"/>
</dbReference>
<dbReference type="InterPro" id="IPR050171">
    <property type="entry name" value="MFS_Transporters"/>
</dbReference>